<sequence length="754" mass="84572">MRFQKVSNFSFYILYASVLIIAVSSRHISDPHSETGQDPSKSGKPGEHLWYMTSSDSRVVKSYVPKPAHASEQSEDSGEASTQDENIHSEGGEASGESSSVALENYAMSGSGSYPTSYMVDVNDQAQTGGEQETSKKHLDEDNLDKEVQTSAGQEMNERENSGSGNYEGSSSDRVSARGTGSGGNEDKVKIVTPTVEKKFNFRRRNSISRKRKATSREESKYDNLFKDFGTEGDLGPGLDDDDSEYLDDSLSEEEAKFLIPKEDDEDDGKSKSEISRPDKDREDVSPTFRDVLGDQSNKLRAKLKSQSTSTKEILAKLDIDVFRGNQTKEHVKDHSEKHHLKKIEHSPQVQSASIYYPYPNLYPSPQAQPTPYQSSSLATSEFVYHSLDNADRKGAVCLDGSVPGYYLKQGSGKGISKWIIYLQGGAWCDSEKSCLSRSRMHLGSSLFFKPILNPGGLLSSSKEDNPKFYNWNVAFLPYCDGSSFSGNRSDPVQFQGSLLYFRGFRILDSTISALLSLTSLKDSRHVVFSGTSAGGLAVMLHADFVRSKLPRGVHFRALADSGFFLDTSSRKHRGQRKFRKEMQNVFKLHDCTDGVPQRCVKKMPGKDLWKCIFPQYFLSFVKTKTFIVNPLYDSWQLQHIWEIDCASNPFSCTDKEVRQIKRFRKATLKAMRPVLKKSNFGLFADSCVDHGQVVYNNRWNSIAVRKTHTISSSFIKWLKNKERHFIDDHDYPANPTCVSIGVDKRSDVLTEGF</sequence>
<dbReference type="Proteomes" id="UP001249851">
    <property type="component" value="Unassembled WGS sequence"/>
</dbReference>
<dbReference type="GO" id="GO:0016787">
    <property type="term" value="F:hydrolase activity"/>
    <property type="evidence" value="ECO:0007669"/>
    <property type="project" value="InterPro"/>
</dbReference>
<feature type="compositionally biased region" description="Low complexity" evidence="2">
    <location>
        <begin position="162"/>
        <end position="172"/>
    </location>
</feature>
<name>A0AAD9PVM3_ACRCE</name>
<evidence type="ECO:0000256" key="2">
    <source>
        <dbReference type="SAM" id="MobiDB-lite"/>
    </source>
</evidence>
<proteinExistence type="inferred from homology"/>
<protein>
    <submittedName>
        <fullName evidence="4">Pectin acetylesterase 5</fullName>
    </submittedName>
</protein>
<feature type="compositionally biased region" description="Acidic residues" evidence="2">
    <location>
        <begin position="239"/>
        <end position="253"/>
    </location>
</feature>
<feature type="compositionally biased region" description="Basic and acidic residues" evidence="2">
    <location>
        <begin position="133"/>
        <end position="148"/>
    </location>
</feature>
<evidence type="ECO:0000313" key="5">
    <source>
        <dbReference type="Proteomes" id="UP001249851"/>
    </source>
</evidence>
<feature type="signal peptide" evidence="3">
    <location>
        <begin position="1"/>
        <end position="25"/>
    </location>
</feature>
<reference evidence="4" key="1">
    <citation type="journal article" date="2023" name="G3 (Bethesda)">
        <title>Whole genome assembly and annotation of the endangered Caribbean coral Acropora cervicornis.</title>
        <authorList>
            <person name="Selwyn J.D."/>
            <person name="Vollmer S.V."/>
        </authorList>
    </citation>
    <scope>NUCLEOTIDE SEQUENCE</scope>
    <source>
        <strain evidence="4">K2</strain>
    </source>
</reference>
<comment type="similarity">
    <text evidence="1">Belongs to the pectinacetylesterase family. Notum subfamily.</text>
</comment>
<feature type="region of interest" description="Disordered" evidence="2">
    <location>
        <begin position="29"/>
        <end position="294"/>
    </location>
</feature>
<feature type="compositionally biased region" description="Basic residues" evidence="2">
    <location>
        <begin position="201"/>
        <end position="214"/>
    </location>
</feature>
<feature type="chain" id="PRO_5042081402" evidence="3">
    <location>
        <begin position="26"/>
        <end position="754"/>
    </location>
</feature>
<accession>A0AAD9PVM3</accession>
<dbReference type="AlphaFoldDB" id="A0AAD9PVM3"/>
<reference evidence="4" key="2">
    <citation type="journal article" date="2023" name="Science">
        <title>Genomic signatures of disease resistance in endangered staghorn corals.</title>
        <authorList>
            <person name="Vollmer S.V."/>
            <person name="Selwyn J.D."/>
            <person name="Despard B.A."/>
            <person name="Roesel C.L."/>
        </authorList>
    </citation>
    <scope>NUCLEOTIDE SEQUENCE</scope>
    <source>
        <strain evidence="4">K2</strain>
    </source>
</reference>
<dbReference type="Pfam" id="PF03283">
    <property type="entry name" value="PAE"/>
    <property type="match status" value="1"/>
</dbReference>
<evidence type="ECO:0000256" key="1">
    <source>
        <dbReference type="ARBA" id="ARBA00010213"/>
    </source>
</evidence>
<feature type="compositionally biased region" description="Basic and acidic residues" evidence="2">
    <location>
        <begin position="185"/>
        <end position="200"/>
    </location>
</feature>
<feature type="compositionally biased region" description="Basic and acidic residues" evidence="2">
    <location>
        <begin position="269"/>
        <end position="285"/>
    </location>
</feature>
<organism evidence="4 5">
    <name type="scientific">Acropora cervicornis</name>
    <name type="common">Staghorn coral</name>
    <dbReference type="NCBI Taxonomy" id="6130"/>
    <lineage>
        <taxon>Eukaryota</taxon>
        <taxon>Metazoa</taxon>
        <taxon>Cnidaria</taxon>
        <taxon>Anthozoa</taxon>
        <taxon>Hexacorallia</taxon>
        <taxon>Scleractinia</taxon>
        <taxon>Astrocoeniina</taxon>
        <taxon>Acroporidae</taxon>
        <taxon>Acropora</taxon>
    </lineage>
</organism>
<dbReference type="PANTHER" id="PTHR21562">
    <property type="entry name" value="NOTUM-RELATED"/>
    <property type="match status" value="1"/>
</dbReference>
<keyword evidence="3" id="KW-0732">Signal</keyword>
<evidence type="ECO:0000313" key="4">
    <source>
        <dbReference type="EMBL" id="KAK2549733.1"/>
    </source>
</evidence>
<keyword evidence="5" id="KW-1185">Reference proteome</keyword>
<evidence type="ECO:0000256" key="3">
    <source>
        <dbReference type="SAM" id="SignalP"/>
    </source>
</evidence>
<feature type="compositionally biased region" description="Basic and acidic residues" evidence="2">
    <location>
        <begin position="215"/>
        <end position="230"/>
    </location>
</feature>
<dbReference type="InterPro" id="IPR004963">
    <property type="entry name" value="PAE/NOTUM"/>
</dbReference>
<dbReference type="EMBL" id="JARQWQ010000121">
    <property type="protein sequence ID" value="KAK2549733.1"/>
    <property type="molecule type" value="Genomic_DNA"/>
</dbReference>
<gene>
    <name evidence="4" type="ORF">P5673_029704</name>
</gene>
<comment type="caution">
    <text evidence="4">The sequence shown here is derived from an EMBL/GenBank/DDBJ whole genome shotgun (WGS) entry which is preliminary data.</text>
</comment>
<dbReference type="PANTHER" id="PTHR21562:SF67">
    <property type="entry name" value="PECTIN ACETYLESTERASE"/>
    <property type="match status" value="1"/>
</dbReference>